<keyword evidence="3" id="KW-1185">Reference proteome</keyword>
<dbReference type="OrthoDB" id="9256236at2"/>
<organism evidence="2 3">
    <name type="scientific">Nostoc flagelliforme CCNUN1</name>
    <dbReference type="NCBI Taxonomy" id="2038116"/>
    <lineage>
        <taxon>Bacteria</taxon>
        <taxon>Bacillati</taxon>
        <taxon>Cyanobacteriota</taxon>
        <taxon>Cyanophyceae</taxon>
        <taxon>Nostocales</taxon>
        <taxon>Nostocaceae</taxon>
        <taxon>Nostoc</taxon>
    </lineage>
</organism>
<proteinExistence type="predicted"/>
<sequence length="85" mass="9858">MTQAIDKEQMIIDEFKKLSPEKQQEVLNFIEFLQFKEMQKEEILEDKEKEKQVSFLEAAKEYIGCVDGGTGDLATNKKHLEGYGK</sequence>
<dbReference type="Pfam" id="PF10047">
    <property type="entry name" value="DUF2281"/>
    <property type="match status" value="1"/>
</dbReference>
<protein>
    <recommendedName>
        <fullName evidence="1">DUF2281 domain-containing protein</fullName>
    </recommendedName>
</protein>
<dbReference type="EMBL" id="CP024785">
    <property type="protein sequence ID" value="AUB40983.1"/>
    <property type="molecule type" value="Genomic_DNA"/>
</dbReference>
<accession>A0A2K8T053</accession>
<dbReference type="Proteomes" id="UP000232003">
    <property type="component" value="Chromosome"/>
</dbReference>
<dbReference type="KEGG" id="nfl:COO91_07019"/>
<gene>
    <name evidence="2" type="ORF">COO91_07019</name>
</gene>
<evidence type="ECO:0000259" key="1">
    <source>
        <dbReference type="Pfam" id="PF10047"/>
    </source>
</evidence>
<dbReference type="InterPro" id="IPR018739">
    <property type="entry name" value="DUF2281"/>
</dbReference>
<feature type="domain" description="DUF2281" evidence="1">
    <location>
        <begin position="11"/>
        <end position="42"/>
    </location>
</feature>
<evidence type="ECO:0000313" key="3">
    <source>
        <dbReference type="Proteomes" id="UP000232003"/>
    </source>
</evidence>
<dbReference type="AlphaFoldDB" id="A0A2K8T053"/>
<reference evidence="2 3" key="1">
    <citation type="submission" date="2017-11" db="EMBL/GenBank/DDBJ databases">
        <title>Complete genome of a free-living desiccation-tolerant cyanobacterium and its photosynthetic adaptation to extreme terrestrial habitat.</title>
        <authorList>
            <person name="Shang J."/>
        </authorList>
    </citation>
    <scope>NUCLEOTIDE SEQUENCE [LARGE SCALE GENOMIC DNA]</scope>
    <source>
        <strain evidence="2 3">CCNUN1</strain>
    </source>
</reference>
<name>A0A2K8T053_9NOSO</name>
<evidence type="ECO:0000313" key="2">
    <source>
        <dbReference type="EMBL" id="AUB40983.1"/>
    </source>
</evidence>
<dbReference type="RefSeq" id="WP_100901531.1">
    <property type="nucleotide sequence ID" value="NZ_CAWNNC010000001.1"/>
</dbReference>